<accession>S8B7T5</accession>
<dbReference type="Proteomes" id="UP000019376">
    <property type="component" value="Unassembled WGS sequence"/>
</dbReference>
<dbReference type="STRING" id="933388.S8B7T5"/>
<dbReference type="EMBL" id="KB644412">
    <property type="protein sequence ID" value="EPS30787.1"/>
    <property type="molecule type" value="Genomic_DNA"/>
</dbReference>
<feature type="compositionally biased region" description="Acidic residues" evidence="1">
    <location>
        <begin position="13"/>
        <end position="22"/>
    </location>
</feature>
<evidence type="ECO:0000313" key="2">
    <source>
        <dbReference type="EMBL" id="EPS30787.1"/>
    </source>
</evidence>
<gene>
    <name evidence="2" type="ORF">PDE_05739</name>
</gene>
<feature type="region of interest" description="Disordered" evidence="1">
    <location>
        <begin position="1"/>
        <end position="25"/>
    </location>
</feature>
<protein>
    <submittedName>
        <fullName evidence="2">Uncharacterized protein</fullName>
    </submittedName>
</protein>
<sequence>MLPAEEPLAGDPDLSDEGEERDPADLVANGLRPVWTREYSHLGTPPEDIRNEIALCTSSLAKSSNAPHIEQKITSSLGGQLLFCGMSRRALACWVALVTPTVNANNFDNELGPGVYTSPSLSTAINYAGLKVVVLVFQDPDFRQPEIREPTARTIPQEGSVAFMKA</sequence>
<keyword evidence="3" id="KW-1185">Reference proteome</keyword>
<evidence type="ECO:0000256" key="1">
    <source>
        <dbReference type="SAM" id="MobiDB-lite"/>
    </source>
</evidence>
<evidence type="ECO:0000313" key="3">
    <source>
        <dbReference type="Proteomes" id="UP000019376"/>
    </source>
</evidence>
<reference evidence="2 3" key="1">
    <citation type="journal article" date="2013" name="PLoS ONE">
        <title>Genomic and secretomic analyses reveal unique features of the lignocellulolytic enzyme system of Penicillium decumbens.</title>
        <authorList>
            <person name="Liu G."/>
            <person name="Zhang L."/>
            <person name="Wei X."/>
            <person name="Zou G."/>
            <person name="Qin Y."/>
            <person name="Ma L."/>
            <person name="Li J."/>
            <person name="Zheng H."/>
            <person name="Wang S."/>
            <person name="Wang C."/>
            <person name="Xun L."/>
            <person name="Zhao G.-P."/>
            <person name="Zhou Z."/>
            <person name="Qu Y."/>
        </authorList>
    </citation>
    <scope>NUCLEOTIDE SEQUENCE [LARGE SCALE GENOMIC DNA]</scope>
    <source>
        <strain evidence="3">114-2 / CGMCC 5302</strain>
    </source>
</reference>
<dbReference type="HOGENOM" id="CLU_1603317_0_0_1"/>
<proteinExistence type="predicted"/>
<dbReference type="PhylomeDB" id="S8B7T5"/>
<dbReference type="OrthoDB" id="2440450at2759"/>
<dbReference type="AlphaFoldDB" id="S8B7T5"/>
<name>S8B7T5_PENO1</name>
<organism evidence="2 3">
    <name type="scientific">Penicillium oxalicum (strain 114-2 / CGMCC 5302)</name>
    <name type="common">Penicillium decumbens</name>
    <dbReference type="NCBI Taxonomy" id="933388"/>
    <lineage>
        <taxon>Eukaryota</taxon>
        <taxon>Fungi</taxon>
        <taxon>Dikarya</taxon>
        <taxon>Ascomycota</taxon>
        <taxon>Pezizomycotina</taxon>
        <taxon>Eurotiomycetes</taxon>
        <taxon>Eurotiomycetidae</taxon>
        <taxon>Eurotiales</taxon>
        <taxon>Aspergillaceae</taxon>
        <taxon>Penicillium</taxon>
    </lineage>
</organism>